<protein>
    <submittedName>
        <fullName evidence="2">Uncharacterized protein</fullName>
    </submittedName>
</protein>
<dbReference type="EMBL" id="QGTR01000007">
    <property type="protein sequence ID" value="PWV97266.1"/>
    <property type="molecule type" value="Genomic_DNA"/>
</dbReference>
<dbReference type="AlphaFoldDB" id="A0A317PFA2"/>
<evidence type="ECO:0000313" key="3">
    <source>
        <dbReference type="Proteomes" id="UP000246352"/>
    </source>
</evidence>
<evidence type="ECO:0000313" key="2">
    <source>
        <dbReference type="EMBL" id="PWV97266.1"/>
    </source>
</evidence>
<reference evidence="2 3" key="1">
    <citation type="submission" date="2018-05" db="EMBL/GenBank/DDBJ databases">
        <title>Genomic Encyclopedia of Type Strains, Phase IV (KMG-IV): sequencing the most valuable type-strain genomes for metagenomic binning, comparative biology and taxonomic classification.</title>
        <authorList>
            <person name="Goeker M."/>
        </authorList>
    </citation>
    <scope>NUCLEOTIDE SEQUENCE [LARGE SCALE GENOMIC DNA]</scope>
    <source>
        <strain evidence="2 3">DSM 16791</strain>
    </source>
</reference>
<name>A0A317PFA2_9HYPH</name>
<dbReference type="RefSeq" id="WP_170132334.1">
    <property type="nucleotide sequence ID" value="NZ_QGTR01000007.1"/>
</dbReference>
<feature type="transmembrane region" description="Helical" evidence="1">
    <location>
        <begin position="30"/>
        <end position="49"/>
    </location>
</feature>
<gene>
    <name evidence="2" type="ORF">DFR52_107180</name>
</gene>
<comment type="caution">
    <text evidence="2">The sequence shown here is derived from an EMBL/GenBank/DDBJ whole genome shotgun (WGS) entry which is preliminary data.</text>
</comment>
<keyword evidence="3" id="KW-1185">Reference proteome</keyword>
<organism evidence="2 3">
    <name type="scientific">Hoeflea marina</name>
    <dbReference type="NCBI Taxonomy" id="274592"/>
    <lineage>
        <taxon>Bacteria</taxon>
        <taxon>Pseudomonadati</taxon>
        <taxon>Pseudomonadota</taxon>
        <taxon>Alphaproteobacteria</taxon>
        <taxon>Hyphomicrobiales</taxon>
        <taxon>Rhizobiaceae</taxon>
        <taxon>Hoeflea</taxon>
    </lineage>
</organism>
<keyword evidence="1" id="KW-0472">Membrane</keyword>
<dbReference type="Proteomes" id="UP000246352">
    <property type="component" value="Unassembled WGS sequence"/>
</dbReference>
<accession>A0A317PFA2</accession>
<sequence length="52" mass="5788">MVKLLGLLVVITMVLHLIKPIGLPGLRRRRDAWKIAMILIVSMMVAVVVRPG</sequence>
<evidence type="ECO:0000256" key="1">
    <source>
        <dbReference type="SAM" id="Phobius"/>
    </source>
</evidence>
<keyword evidence="1" id="KW-1133">Transmembrane helix</keyword>
<proteinExistence type="predicted"/>
<keyword evidence="1" id="KW-0812">Transmembrane</keyword>